<dbReference type="EMBL" id="GGFL01009774">
    <property type="protein sequence ID" value="MBW73952.1"/>
    <property type="molecule type" value="Transcribed_RNA"/>
</dbReference>
<dbReference type="AlphaFoldDB" id="A0A2M4D8P7"/>
<organism evidence="1">
    <name type="scientific">Anopheles darlingi</name>
    <name type="common">Mosquito</name>
    <dbReference type="NCBI Taxonomy" id="43151"/>
    <lineage>
        <taxon>Eukaryota</taxon>
        <taxon>Metazoa</taxon>
        <taxon>Ecdysozoa</taxon>
        <taxon>Arthropoda</taxon>
        <taxon>Hexapoda</taxon>
        <taxon>Insecta</taxon>
        <taxon>Pterygota</taxon>
        <taxon>Neoptera</taxon>
        <taxon>Endopterygota</taxon>
        <taxon>Diptera</taxon>
        <taxon>Nematocera</taxon>
        <taxon>Culicoidea</taxon>
        <taxon>Culicidae</taxon>
        <taxon>Anophelinae</taxon>
        <taxon>Anopheles</taxon>
    </lineage>
</organism>
<sequence>MAVSVLKVSRVAYSGSTSFAAIVTISLALKISRSQCVSTIIFVFWSAPTSMRCAISSTTWNCEENVRNTPS</sequence>
<proteinExistence type="predicted"/>
<protein>
    <submittedName>
        <fullName evidence="1">Putative secreted protein</fullName>
    </submittedName>
</protein>
<evidence type="ECO:0000313" key="1">
    <source>
        <dbReference type="EMBL" id="MBW73952.1"/>
    </source>
</evidence>
<name>A0A2M4D8P7_ANODA</name>
<accession>A0A2M4D8P7</accession>
<reference evidence="1" key="1">
    <citation type="submission" date="2018-01" db="EMBL/GenBank/DDBJ databases">
        <title>An insight into the sialome of Amazonian anophelines.</title>
        <authorList>
            <person name="Ribeiro J.M."/>
            <person name="Scarpassa V."/>
            <person name="Calvo E."/>
        </authorList>
    </citation>
    <scope>NUCLEOTIDE SEQUENCE</scope>
</reference>